<dbReference type="EMBL" id="BT062469">
    <property type="protein sequence ID" value="ACN27166.1"/>
    <property type="molecule type" value="mRNA"/>
</dbReference>
<dbReference type="AlphaFoldDB" id="C0P2F0"/>
<proteinExistence type="evidence at transcript level"/>
<sequence length="52" mass="5951">MIKDYLNWSHALDMGQGKLELGYSICEKTTAHWAWEMVGVARDWMGEYCAPG</sequence>
<evidence type="ECO:0000313" key="1">
    <source>
        <dbReference type="EMBL" id="ACN27166.1"/>
    </source>
</evidence>
<accession>C0P2F0</accession>
<name>C0P2F0_MAIZE</name>
<organism evidence="1">
    <name type="scientific">Zea mays</name>
    <name type="common">Maize</name>
    <dbReference type="NCBI Taxonomy" id="4577"/>
    <lineage>
        <taxon>Eukaryota</taxon>
        <taxon>Viridiplantae</taxon>
        <taxon>Streptophyta</taxon>
        <taxon>Embryophyta</taxon>
        <taxon>Tracheophyta</taxon>
        <taxon>Spermatophyta</taxon>
        <taxon>Magnoliopsida</taxon>
        <taxon>Liliopsida</taxon>
        <taxon>Poales</taxon>
        <taxon>Poaceae</taxon>
        <taxon>PACMAD clade</taxon>
        <taxon>Panicoideae</taxon>
        <taxon>Andropogonodae</taxon>
        <taxon>Andropogoneae</taxon>
        <taxon>Tripsacinae</taxon>
        <taxon>Zea</taxon>
    </lineage>
</organism>
<reference evidence="1" key="1">
    <citation type="journal article" date="2009" name="PLoS Genet.">
        <title>Sequencing, mapping, and analysis of 27,455 maize full-length cDNAs.</title>
        <authorList>
            <person name="Soderlund C."/>
            <person name="Descour A."/>
            <person name="Kudrna D."/>
            <person name="Bomhoff M."/>
            <person name="Boyd L."/>
            <person name="Currie J."/>
            <person name="Angelova A."/>
            <person name="Collura K."/>
            <person name="Wissotski M."/>
            <person name="Ashley E."/>
            <person name="Morrow D."/>
            <person name="Fernandes J."/>
            <person name="Walbot V."/>
            <person name="Yu Y."/>
        </authorList>
    </citation>
    <scope>NUCLEOTIDE SEQUENCE</scope>
    <source>
        <strain evidence="1">B73</strain>
    </source>
</reference>
<protein>
    <submittedName>
        <fullName evidence="1">Uncharacterized protein</fullName>
    </submittedName>
</protein>